<evidence type="ECO:0000313" key="2">
    <source>
        <dbReference type="Proteomes" id="UP000762676"/>
    </source>
</evidence>
<protein>
    <submittedName>
        <fullName evidence="1">Uncharacterized protein</fullName>
    </submittedName>
</protein>
<keyword evidence="2" id="KW-1185">Reference proteome</keyword>
<dbReference type="AlphaFoldDB" id="A0AAV4GA02"/>
<organism evidence="1 2">
    <name type="scientific">Elysia marginata</name>
    <dbReference type="NCBI Taxonomy" id="1093978"/>
    <lineage>
        <taxon>Eukaryota</taxon>
        <taxon>Metazoa</taxon>
        <taxon>Spiralia</taxon>
        <taxon>Lophotrochozoa</taxon>
        <taxon>Mollusca</taxon>
        <taxon>Gastropoda</taxon>
        <taxon>Heterobranchia</taxon>
        <taxon>Euthyneura</taxon>
        <taxon>Panpulmonata</taxon>
        <taxon>Sacoglossa</taxon>
        <taxon>Placobranchoidea</taxon>
        <taxon>Plakobranchidae</taxon>
        <taxon>Elysia</taxon>
    </lineage>
</organism>
<proteinExistence type="predicted"/>
<gene>
    <name evidence="1" type="ORF">ElyMa_000626500</name>
</gene>
<dbReference type="Proteomes" id="UP000762676">
    <property type="component" value="Unassembled WGS sequence"/>
</dbReference>
<dbReference type="EMBL" id="BMAT01001257">
    <property type="protein sequence ID" value="GFR82393.1"/>
    <property type="molecule type" value="Genomic_DNA"/>
</dbReference>
<accession>A0AAV4GA02</accession>
<comment type="caution">
    <text evidence="1">The sequence shown here is derived from an EMBL/GenBank/DDBJ whole genome shotgun (WGS) entry which is preliminary data.</text>
</comment>
<reference evidence="1 2" key="1">
    <citation type="journal article" date="2021" name="Elife">
        <title>Chloroplast acquisition without the gene transfer in kleptoplastic sea slugs, Plakobranchus ocellatus.</title>
        <authorList>
            <person name="Maeda T."/>
            <person name="Takahashi S."/>
            <person name="Yoshida T."/>
            <person name="Shimamura S."/>
            <person name="Takaki Y."/>
            <person name="Nagai Y."/>
            <person name="Toyoda A."/>
            <person name="Suzuki Y."/>
            <person name="Arimoto A."/>
            <person name="Ishii H."/>
            <person name="Satoh N."/>
            <person name="Nishiyama T."/>
            <person name="Hasebe M."/>
            <person name="Maruyama T."/>
            <person name="Minagawa J."/>
            <person name="Obokata J."/>
            <person name="Shigenobu S."/>
        </authorList>
    </citation>
    <scope>NUCLEOTIDE SEQUENCE [LARGE SCALE GENOMIC DNA]</scope>
</reference>
<name>A0AAV4GA02_9GAST</name>
<evidence type="ECO:0000313" key="1">
    <source>
        <dbReference type="EMBL" id="GFR82393.1"/>
    </source>
</evidence>
<sequence>MVVLTDDQCCHHTGRYAHPEGASLRLIEPQDGLIASQQVARNVSCVDMSVAVFSRHHHEMCGADGELEDQTALACIIEVYQTTNLGGGVGTVAADKNVVFVQVSVDLT</sequence>